<dbReference type="EMBL" id="KB206660">
    <property type="protein sequence ID" value="ELP89305.1"/>
    <property type="molecule type" value="Genomic_DNA"/>
</dbReference>
<feature type="non-terminal residue" evidence="1">
    <location>
        <position position="120"/>
    </location>
</feature>
<dbReference type="AlphaFoldDB" id="L7FNY1"/>
<sequence length="120" mass="13718">MVKFIIHHNVEGTTIYFSQFYQTNIQSRKLEALMEIITAHLKTDQEREGPSPSDILRFSTYTIESQEYSVSSLKPLQEEFEGVQILYCEVGGIVITLGLHENDSVFVAQNFVTNWVSALK</sequence>
<name>L7FNY1_ENTIV</name>
<evidence type="ECO:0000313" key="2">
    <source>
        <dbReference type="Proteomes" id="UP000014680"/>
    </source>
</evidence>
<evidence type="ECO:0008006" key="3">
    <source>
        <dbReference type="Google" id="ProtNLM"/>
    </source>
</evidence>
<dbReference type="RefSeq" id="XP_004256076.1">
    <property type="nucleotide sequence ID" value="XM_004256028.1"/>
</dbReference>
<dbReference type="OrthoDB" id="25762at2759"/>
<dbReference type="Proteomes" id="UP000014680">
    <property type="component" value="Unassembled WGS sequence"/>
</dbReference>
<dbReference type="OMA" id="NWVLILR"/>
<evidence type="ECO:0000313" key="1">
    <source>
        <dbReference type="EMBL" id="ELP89305.1"/>
    </source>
</evidence>
<dbReference type="GeneID" id="14888287"/>
<reference evidence="1 2" key="1">
    <citation type="submission" date="2012-10" db="EMBL/GenBank/DDBJ databases">
        <authorList>
            <person name="Zafar N."/>
            <person name="Inman J."/>
            <person name="Hall N."/>
            <person name="Lorenzi H."/>
            <person name="Caler E."/>
        </authorList>
    </citation>
    <scope>NUCLEOTIDE SEQUENCE [LARGE SCALE GENOMIC DNA]</scope>
    <source>
        <strain evidence="1 2">IP1</strain>
    </source>
</reference>
<proteinExistence type="predicted"/>
<gene>
    <name evidence="1" type="ORF">EIN_472210</name>
</gene>
<dbReference type="KEGG" id="eiv:EIN_472210"/>
<protein>
    <recommendedName>
        <fullName evidence="3">AP complex mu/sigma subunit domain-containing protein</fullName>
    </recommendedName>
</protein>
<dbReference type="VEuPathDB" id="AmoebaDB:EIN_472210"/>
<accession>L7FNY1</accession>
<keyword evidence="2" id="KW-1185">Reference proteome</keyword>
<organism evidence="1 2">
    <name type="scientific">Entamoeba invadens IP1</name>
    <dbReference type="NCBI Taxonomy" id="370355"/>
    <lineage>
        <taxon>Eukaryota</taxon>
        <taxon>Amoebozoa</taxon>
        <taxon>Evosea</taxon>
        <taxon>Archamoebae</taxon>
        <taxon>Mastigamoebida</taxon>
        <taxon>Entamoebidae</taxon>
        <taxon>Entamoeba</taxon>
    </lineage>
</organism>